<feature type="compositionally biased region" description="Polar residues" evidence="1">
    <location>
        <begin position="917"/>
        <end position="934"/>
    </location>
</feature>
<evidence type="ECO:0000259" key="3">
    <source>
        <dbReference type="Pfam" id="PF25281"/>
    </source>
</evidence>
<dbReference type="Proteomes" id="UP000261520">
    <property type="component" value="Unplaced"/>
</dbReference>
<feature type="compositionally biased region" description="Low complexity" evidence="1">
    <location>
        <begin position="744"/>
        <end position="755"/>
    </location>
</feature>
<feature type="compositionally biased region" description="Basic and acidic residues" evidence="1">
    <location>
        <begin position="429"/>
        <end position="445"/>
    </location>
</feature>
<feature type="compositionally biased region" description="Polar residues" evidence="1">
    <location>
        <begin position="704"/>
        <end position="716"/>
    </location>
</feature>
<dbReference type="STRING" id="409849.ENSPMGP00000001037"/>
<feature type="compositionally biased region" description="Acidic residues" evidence="1">
    <location>
        <begin position="938"/>
        <end position="947"/>
    </location>
</feature>
<feature type="compositionally biased region" description="Basic residues" evidence="1">
    <location>
        <begin position="998"/>
        <end position="1009"/>
    </location>
</feature>
<dbReference type="GO" id="GO:0030425">
    <property type="term" value="C:dendrite"/>
    <property type="evidence" value="ECO:0007669"/>
    <property type="project" value="TreeGrafter"/>
</dbReference>
<feature type="compositionally biased region" description="Polar residues" evidence="1">
    <location>
        <begin position="892"/>
        <end position="901"/>
    </location>
</feature>
<feature type="compositionally biased region" description="Basic and acidic residues" evidence="1">
    <location>
        <begin position="589"/>
        <end position="626"/>
    </location>
</feature>
<dbReference type="PANTHER" id="PTHR13843:SF11">
    <property type="entry name" value="MICROTUBULE-ASSOCIATED PROTEIN 1S"/>
    <property type="match status" value="1"/>
</dbReference>
<dbReference type="GO" id="GO:0008017">
    <property type="term" value="F:microtubule binding"/>
    <property type="evidence" value="ECO:0007669"/>
    <property type="project" value="InterPro"/>
</dbReference>
<dbReference type="PANTHER" id="PTHR13843">
    <property type="entry name" value="MICROTUBULE-ASSOCIATED PROTEIN"/>
    <property type="match status" value="1"/>
</dbReference>
<dbReference type="GO" id="GO:0003779">
    <property type="term" value="F:actin binding"/>
    <property type="evidence" value="ECO:0007669"/>
    <property type="project" value="TreeGrafter"/>
</dbReference>
<evidence type="ECO:0000313" key="5">
    <source>
        <dbReference type="Proteomes" id="UP000261520"/>
    </source>
</evidence>
<sequence>DIDLKSCNLNLYLQEFLSHHTASFKGSGEFKVSSSVIIRCCSPSLLQVSSLLSRDSAHKLLILAGQSLEETGDLLFHQGLFSAQQLKHILQQQLAGGGRSCSNLHLTLSCPNIGHWRQTLLELQGPFSLHINPPQIHPVLDAMGDFSSLVSSTVSPVSPFDLLPPPSTVGFLKLSRPCCYVFPAGRGDCAFFAVNGFTVLVDGGSESQACFWKLVRHLDRVDAVLLTHVGTENLPGVNAFLQRKVSELELRAEVKDDSSKRLISPELGVVFFNAPDRLQPELHNVDNVLKSSQQGALTVQLLKKLDIKPHPMIRPNTAPIEPMTLFQKMGVGQLDLYIISPSKNSQEYQTFMQNWPDAASSAKSLPLSALASVCALLVWHPACPQEKVVRVLFPGVTPQAKLIQGLEKLKGLEFLQKPTVTTGDFEQFGAEKKSKRADSQDSVKSVGKDIRKIVKSVKEDAKEKGKVMNGADKTKKEGKKAPLTDRNTLKKKDLKGKEESKDLTAPKPKTDNKTKLKKDAKNDSKTTAKKSKKASGKEASGGVKRSETEVSNKNATKQEEKIQEKNEKVEENEEQPSCSKVSTPEDMTEEFRQLREETAREAELKETAKSTENQLSKETKSAENAKQDTTNCVIKEQSEENIKPAKVAGFPCPLKNEPSVPQDITPTEYTLLDGALQHSPPVVTPKSSPETNQAPVSPEEATVENASPESRPNSAGHTPYCLSPDDVWGNRGALSRIQMGGVESSDGSDGTSSSKEQSEKPKSNKEKHLSFMTLGTLKEASDPSPSLTTTTTTHSMPAEVSSPQSTEVDESLSMSFEQGPSQKEGDESVTHHSSSNGGHFVGLSLQMKKPPRSLGSEMSRPPNSLQVETSPHDVDLCLVSPCEFKHFKAPDSASNSDQSKGGSHHHSNNNNHKDASPSESNAPVGTEDCPSTTADAVLDSDDDDDSCSEPSNSPRDIRPGQSLPPDPLPAPLRDGPPLPPHPETTMPIPQSETDAQAKRAKAGSIKGKKSAVVETLHRPSSGKKQNQSGAKGSKENLSSARTSSSSLKTTTSASGGDVSVYVDLAYIPSGPSTSTVTVDFFRCVRSSCYIISGDAPEREEVMRQTLDALLDGKSSWSDAAQVTVIPTFESGSMQEWYQQTLDRQRELNITVLGSNSTVAMQDETFPACKIEF</sequence>
<reference evidence="4" key="2">
    <citation type="submission" date="2025-09" db="UniProtKB">
        <authorList>
            <consortium name="Ensembl"/>
        </authorList>
    </citation>
    <scope>IDENTIFICATION</scope>
</reference>
<feature type="region of interest" description="Disordered" evidence="1">
    <location>
        <begin position="887"/>
        <end position="1054"/>
    </location>
</feature>
<evidence type="ECO:0000259" key="2">
    <source>
        <dbReference type="Pfam" id="PF23415"/>
    </source>
</evidence>
<dbReference type="GO" id="GO:0016358">
    <property type="term" value="P:dendrite development"/>
    <property type="evidence" value="ECO:0007669"/>
    <property type="project" value="TreeGrafter"/>
</dbReference>
<dbReference type="GO" id="GO:0005874">
    <property type="term" value="C:microtubule"/>
    <property type="evidence" value="ECO:0007669"/>
    <property type="project" value="InterPro"/>
</dbReference>
<proteinExistence type="predicted"/>
<dbReference type="GO" id="GO:0045202">
    <property type="term" value="C:synapse"/>
    <property type="evidence" value="ECO:0007669"/>
    <property type="project" value="TreeGrafter"/>
</dbReference>
<dbReference type="GO" id="GO:0043025">
    <property type="term" value="C:neuronal cell body"/>
    <property type="evidence" value="ECO:0007669"/>
    <property type="project" value="TreeGrafter"/>
</dbReference>
<feature type="region of interest" description="Disordered" evidence="1">
    <location>
        <begin position="426"/>
        <end position="445"/>
    </location>
</feature>
<dbReference type="InterPro" id="IPR026074">
    <property type="entry name" value="MAP1"/>
</dbReference>
<evidence type="ECO:0000256" key="1">
    <source>
        <dbReference type="SAM" id="MobiDB-lite"/>
    </source>
</evidence>
<dbReference type="Pfam" id="PF25281">
    <property type="entry name" value="MBL_MAP1B"/>
    <property type="match status" value="1"/>
</dbReference>
<accession>A0A3B3Z8W6</accession>
<dbReference type="GO" id="GO:0007409">
    <property type="term" value="P:axonogenesis"/>
    <property type="evidence" value="ECO:0007669"/>
    <property type="project" value="TreeGrafter"/>
</dbReference>
<dbReference type="GO" id="GO:0031114">
    <property type="term" value="P:regulation of microtubule depolymerization"/>
    <property type="evidence" value="ECO:0007669"/>
    <property type="project" value="TreeGrafter"/>
</dbReference>
<dbReference type="AlphaFoldDB" id="A0A3B3Z8W6"/>
<feature type="compositionally biased region" description="Polar residues" evidence="1">
    <location>
        <begin position="801"/>
        <end position="821"/>
    </location>
</feature>
<name>A0A3B3Z8W6_9GOBI</name>
<feature type="compositionally biased region" description="Pro residues" evidence="1">
    <location>
        <begin position="962"/>
        <end position="982"/>
    </location>
</feature>
<feature type="domain" description="Microtubule-associated protein 1A/B/S-like MBL-like" evidence="3">
    <location>
        <begin position="158"/>
        <end position="425"/>
    </location>
</feature>
<dbReference type="GO" id="GO:0000226">
    <property type="term" value="P:microtubule cytoskeleton organization"/>
    <property type="evidence" value="ECO:0007669"/>
    <property type="project" value="InterPro"/>
</dbReference>
<dbReference type="InterPro" id="IPR056617">
    <property type="entry name" value="MAP1B/S_N"/>
</dbReference>
<dbReference type="InterPro" id="IPR057480">
    <property type="entry name" value="MAP1A/B/S-like_MBL"/>
</dbReference>
<feature type="compositionally biased region" description="Low complexity" evidence="1">
    <location>
        <begin position="1037"/>
        <end position="1054"/>
    </location>
</feature>
<dbReference type="GO" id="GO:0005875">
    <property type="term" value="C:microtubule associated complex"/>
    <property type="evidence" value="ECO:0007669"/>
    <property type="project" value="TreeGrafter"/>
</dbReference>
<feature type="domain" description="Microtubule-associated protein 1B/S N-terminal" evidence="2">
    <location>
        <begin position="1"/>
        <end position="151"/>
    </location>
</feature>
<feature type="compositionally biased region" description="Basic and acidic residues" evidence="1">
    <location>
        <begin position="756"/>
        <end position="769"/>
    </location>
</feature>
<feature type="compositionally biased region" description="Polar residues" evidence="1">
    <location>
        <begin position="685"/>
        <end position="695"/>
    </location>
</feature>
<keyword evidence="5" id="KW-1185">Reference proteome</keyword>
<dbReference type="GO" id="GO:0005829">
    <property type="term" value="C:cytosol"/>
    <property type="evidence" value="ECO:0007669"/>
    <property type="project" value="TreeGrafter"/>
</dbReference>
<evidence type="ECO:0008006" key="6">
    <source>
        <dbReference type="Google" id="ProtNLM"/>
    </source>
</evidence>
<reference evidence="4" key="1">
    <citation type="submission" date="2025-08" db="UniProtKB">
        <authorList>
            <consortium name="Ensembl"/>
        </authorList>
    </citation>
    <scope>IDENTIFICATION</scope>
</reference>
<evidence type="ECO:0000313" key="4">
    <source>
        <dbReference type="Ensembl" id="ENSPMGP00000001037.1"/>
    </source>
</evidence>
<feature type="compositionally biased region" description="Basic and acidic residues" evidence="1">
    <location>
        <begin position="544"/>
        <end position="569"/>
    </location>
</feature>
<organism evidence="4 5">
    <name type="scientific">Periophthalmus magnuspinnatus</name>
    <dbReference type="NCBI Taxonomy" id="409849"/>
    <lineage>
        <taxon>Eukaryota</taxon>
        <taxon>Metazoa</taxon>
        <taxon>Chordata</taxon>
        <taxon>Craniata</taxon>
        <taxon>Vertebrata</taxon>
        <taxon>Euteleostomi</taxon>
        <taxon>Actinopterygii</taxon>
        <taxon>Neopterygii</taxon>
        <taxon>Teleostei</taxon>
        <taxon>Neoteleostei</taxon>
        <taxon>Acanthomorphata</taxon>
        <taxon>Gobiaria</taxon>
        <taxon>Gobiiformes</taxon>
        <taxon>Gobioidei</taxon>
        <taxon>Gobiidae</taxon>
        <taxon>Oxudercinae</taxon>
        <taxon>Periophthalmus</taxon>
    </lineage>
</organism>
<feature type="compositionally biased region" description="Basic and acidic residues" evidence="1">
    <location>
        <begin position="457"/>
        <end position="526"/>
    </location>
</feature>
<dbReference type="Pfam" id="PF23415">
    <property type="entry name" value="MAPB1_N"/>
    <property type="match status" value="1"/>
</dbReference>
<feature type="region of interest" description="Disordered" evidence="1">
    <location>
        <begin position="650"/>
        <end position="869"/>
    </location>
</feature>
<protein>
    <recommendedName>
        <fullName evidence="6">Microtubule-associated protein 1Sb</fullName>
    </recommendedName>
</protein>
<feature type="region of interest" description="Disordered" evidence="1">
    <location>
        <begin position="457"/>
        <end position="631"/>
    </location>
</feature>
<dbReference type="Ensembl" id="ENSPMGT00000001094.1">
    <property type="protein sequence ID" value="ENSPMGP00000001037.1"/>
    <property type="gene ID" value="ENSPMGG00000000944.1"/>
</dbReference>